<proteinExistence type="predicted"/>
<dbReference type="InterPro" id="IPR012935">
    <property type="entry name" value="NuBaID_N"/>
</dbReference>
<evidence type="ECO:0000313" key="4">
    <source>
        <dbReference type="EMBL" id="OMJ83503.1"/>
    </source>
</evidence>
<dbReference type="EMBL" id="MPUH01000301">
    <property type="protein sequence ID" value="OMJ83503.1"/>
    <property type="molecule type" value="Genomic_DNA"/>
</dbReference>
<protein>
    <recommendedName>
        <fullName evidence="3">C3HC-type domain-containing protein</fullName>
    </recommendedName>
</protein>
<dbReference type="Pfam" id="PF07967">
    <property type="entry name" value="zf-C3HC"/>
    <property type="match status" value="1"/>
</dbReference>
<comment type="caution">
    <text evidence="4">The sequence shown here is derived from an EMBL/GenBank/DDBJ whole genome shotgun (WGS) entry which is preliminary data.</text>
</comment>
<dbReference type="PANTHER" id="PTHR15835">
    <property type="entry name" value="NUCLEAR-INTERACTING PARTNER OF ALK"/>
    <property type="match status" value="1"/>
</dbReference>
<feature type="domain" description="C3HC-type" evidence="3">
    <location>
        <begin position="2"/>
        <end position="50"/>
    </location>
</feature>
<keyword evidence="5" id="KW-1185">Reference proteome</keyword>
<dbReference type="Proteomes" id="UP000187209">
    <property type="component" value="Unassembled WGS sequence"/>
</dbReference>
<dbReference type="OrthoDB" id="614844at2759"/>
<organism evidence="4 5">
    <name type="scientific">Stentor coeruleus</name>
    <dbReference type="NCBI Taxonomy" id="5963"/>
    <lineage>
        <taxon>Eukaryota</taxon>
        <taxon>Sar</taxon>
        <taxon>Alveolata</taxon>
        <taxon>Ciliophora</taxon>
        <taxon>Postciliodesmatophora</taxon>
        <taxon>Heterotrichea</taxon>
        <taxon>Heterotrichida</taxon>
        <taxon>Stentoridae</taxon>
        <taxon>Stentor</taxon>
    </lineage>
</organism>
<comment type="subcellular location">
    <subcellularLocation>
        <location evidence="1">Nucleus</location>
    </subcellularLocation>
</comment>
<evidence type="ECO:0000256" key="1">
    <source>
        <dbReference type="ARBA" id="ARBA00004123"/>
    </source>
</evidence>
<gene>
    <name evidence="4" type="ORF">SteCoe_15534</name>
</gene>
<evidence type="ECO:0000259" key="3">
    <source>
        <dbReference type="Pfam" id="PF07967"/>
    </source>
</evidence>
<name>A0A1R2C3A6_9CILI</name>
<reference evidence="4 5" key="1">
    <citation type="submission" date="2016-11" db="EMBL/GenBank/DDBJ databases">
        <title>The macronuclear genome of Stentor coeruleus: a giant cell with tiny introns.</title>
        <authorList>
            <person name="Slabodnick M."/>
            <person name="Ruby J.G."/>
            <person name="Reiff S.B."/>
            <person name="Swart E.C."/>
            <person name="Gosai S."/>
            <person name="Prabakaran S."/>
            <person name="Witkowska E."/>
            <person name="Larue G.E."/>
            <person name="Fisher S."/>
            <person name="Freeman R.M."/>
            <person name="Gunawardena J."/>
            <person name="Chu W."/>
            <person name="Stover N.A."/>
            <person name="Gregory B.D."/>
            <person name="Nowacki M."/>
            <person name="Derisi J."/>
            <person name="Roy S.W."/>
            <person name="Marshall W.F."/>
            <person name="Sood P."/>
        </authorList>
    </citation>
    <scope>NUCLEOTIDE SEQUENCE [LARGE SCALE GENOMIC DNA]</scope>
    <source>
        <strain evidence="4">WM001</strain>
    </source>
</reference>
<dbReference type="PANTHER" id="PTHR15835:SF6">
    <property type="entry name" value="ZINC FINGER C3HC-TYPE PROTEIN 1"/>
    <property type="match status" value="1"/>
</dbReference>
<evidence type="ECO:0000256" key="2">
    <source>
        <dbReference type="ARBA" id="ARBA00023242"/>
    </source>
</evidence>
<accession>A0A1R2C3A6</accession>
<dbReference type="AlphaFoldDB" id="A0A1R2C3A6"/>
<dbReference type="GO" id="GO:0005634">
    <property type="term" value="C:nucleus"/>
    <property type="evidence" value="ECO:0007669"/>
    <property type="project" value="UniProtKB-SubCell"/>
</dbReference>
<keyword evidence="2" id="KW-0539">Nucleus</keyword>
<dbReference type="GO" id="GO:0008270">
    <property type="term" value="F:zinc ion binding"/>
    <property type="evidence" value="ECO:0007669"/>
    <property type="project" value="InterPro"/>
</dbReference>
<sequence>MDDFIKRLKTFKLITWMGKSKELSPVECAKRGYINTSKDTITCTHCGAFFNSCIYYESNILSMHSEYCKLSIPISLTYDDFSAFTIPAFVARENSYNSLEVLPCIKFHVEHFDLDLFSKVFPAFPKINLRVIYTLFGWTAGYERVYCDLCGIVIECSRREYSLVKARNLYNVYGGKKKHKLSLRNVEIPEGKLVDLSNFHRYYCPWINDITVNHFEYFTNKCISENVGWKIVFNKLIANSN</sequence>
<evidence type="ECO:0000313" key="5">
    <source>
        <dbReference type="Proteomes" id="UP000187209"/>
    </source>
</evidence>